<dbReference type="Proteomes" id="UP000244089">
    <property type="component" value="Unassembled WGS sequence"/>
</dbReference>
<comment type="caution">
    <text evidence="2">The sequence shown here is derived from an EMBL/GenBank/DDBJ whole genome shotgun (WGS) entry which is preliminary data.</text>
</comment>
<keyword evidence="1" id="KW-0175">Coiled coil</keyword>
<evidence type="ECO:0000313" key="2">
    <source>
        <dbReference type="EMBL" id="PTV98630.1"/>
    </source>
</evidence>
<dbReference type="EMBL" id="QAXS01000015">
    <property type="protein sequence ID" value="PTV98630.1"/>
    <property type="molecule type" value="Genomic_DNA"/>
</dbReference>
<accession>A0A2T5RJA6</accession>
<organism evidence="2 3">
    <name type="scientific">Halanaerobium saccharolyticum</name>
    <dbReference type="NCBI Taxonomy" id="43595"/>
    <lineage>
        <taxon>Bacteria</taxon>
        <taxon>Bacillati</taxon>
        <taxon>Bacillota</taxon>
        <taxon>Clostridia</taxon>
        <taxon>Halanaerobiales</taxon>
        <taxon>Halanaerobiaceae</taxon>
        <taxon>Halanaerobium</taxon>
    </lineage>
</organism>
<feature type="coiled-coil region" evidence="1">
    <location>
        <begin position="208"/>
        <end position="236"/>
    </location>
</feature>
<dbReference type="AlphaFoldDB" id="A0A2T5RJA6"/>
<dbReference type="RefSeq" id="WP_108140179.1">
    <property type="nucleotide sequence ID" value="NZ_QAXS01000015.1"/>
</dbReference>
<protein>
    <submittedName>
        <fullName evidence="2">Uncharacterized protein</fullName>
    </submittedName>
</protein>
<gene>
    <name evidence="2" type="ORF">C8C76_11536</name>
</gene>
<proteinExistence type="predicted"/>
<reference evidence="2 3" key="1">
    <citation type="submission" date="2018-04" db="EMBL/GenBank/DDBJ databases">
        <title>Subsurface microbial communities from deep shales in Ohio and West Virginia, USA.</title>
        <authorList>
            <person name="Wrighton K."/>
        </authorList>
    </citation>
    <scope>NUCLEOTIDE SEQUENCE [LARGE SCALE GENOMIC DNA]</scope>
    <source>
        <strain evidence="2 3">WC1</strain>
    </source>
</reference>
<evidence type="ECO:0000256" key="1">
    <source>
        <dbReference type="SAM" id="Coils"/>
    </source>
</evidence>
<sequence>MYEVFFDFNGHNSENSHKLEGLWMPAQSKPQINKFGHGLFSFVNLNLNNLEKIKEFINQWSVNKIRLINGDEYNIDKLSVKDINILRTQQEKIKRAIFLYLGDMEEIGSSIDTEYLSPEERFNIFEANIFNIPVELTTDRIFTKSDRTLRRVQKRIGEIEKEIDKIEKEITNLNSHNILYNNILFEMFEKYCDENECNQEICNEYECMERARKEKIDELNNKSNLKRQQLRELEFRGWKVITKYTVPDILTLSLLEILLAIQNNIPAKRCSLCGKIFLNYGKRNSIKRCPICGENDNTAANAYNKKKRILKKIVENEAKLERIAKEENLPINWLKKQVGSFKSNKKS</sequence>
<name>A0A2T5RJA6_9FIRM</name>
<evidence type="ECO:0000313" key="3">
    <source>
        <dbReference type="Proteomes" id="UP000244089"/>
    </source>
</evidence>
<feature type="coiled-coil region" evidence="1">
    <location>
        <begin position="149"/>
        <end position="176"/>
    </location>
</feature>